<sequence>MAIPEYLREIANARIEASQRGKLVGWVFDVEEGNGGLVPFDSTYKAVFDKRIEVVCFGCDGDTYGGLSLLRLSRQNDYSHAVLAEEKAREHGKMHAQKGEQWFIVRIFG</sequence>
<organism evidence="1 2">
    <name type="scientific">Candidatus Woesebacteria bacterium RIFOXYD1_FULL_40_21</name>
    <dbReference type="NCBI Taxonomy" id="1802549"/>
    <lineage>
        <taxon>Bacteria</taxon>
        <taxon>Candidatus Woeseibacteriota</taxon>
    </lineage>
</organism>
<gene>
    <name evidence="1" type="ORF">A2614_00260</name>
</gene>
<evidence type="ECO:0000313" key="1">
    <source>
        <dbReference type="EMBL" id="OGM87402.1"/>
    </source>
</evidence>
<name>A0A1F8DG52_9BACT</name>
<evidence type="ECO:0000313" key="2">
    <source>
        <dbReference type="Proteomes" id="UP000178803"/>
    </source>
</evidence>
<comment type="caution">
    <text evidence="1">The sequence shown here is derived from an EMBL/GenBank/DDBJ whole genome shotgun (WGS) entry which is preliminary data.</text>
</comment>
<proteinExistence type="predicted"/>
<accession>A0A1F8DG52</accession>
<reference evidence="1 2" key="1">
    <citation type="journal article" date="2016" name="Nat. Commun.">
        <title>Thousands of microbial genomes shed light on interconnected biogeochemical processes in an aquifer system.</title>
        <authorList>
            <person name="Anantharaman K."/>
            <person name="Brown C.T."/>
            <person name="Hug L.A."/>
            <person name="Sharon I."/>
            <person name="Castelle C.J."/>
            <person name="Probst A.J."/>
            <person name="Thomas B.C."/>
            <person name="Singh A."/>
            <person name="Wilkins M.J."/>
            <person name="Karaoz U."/>
            <person name="Brodie E.L."/>
            <person name="Williams K.H."/>
            <person name="Hubbard S.S."/>
            <person name="Banfield J.F."/>
        </authorList>
    </citation>
    <scope>NUCLEOTIDE SEQUENCE [LARGE SCALE GENOMIC DNA]</scope>
</reference>
<dbReference type="AlphaFoldDB" id="A0A1F8DG52"/>
<dbReference type="Proteomes" id="UP000178803">
    <property type="component" value="Unassembled WGS sequence"/>
</dbReference>
<protein>
    <submittedName>
        <fullName evidence="1">Uncharacterized protein</fullName>
    </submittedName>
</protein>
<dbReference type="EMBL" id="MGIJ01000026">
    <property type="protein sequence ID" value="OGM87402.1"/>
    <property type="molecule type" value="Genomic_DNA"/>
</dbReference>